<dbReference type="InterPro" id="IPR013320">
    <property type="entry name" value="ConA-like_dom_sf"/>
</dbReference>
<name>A0A266Q2C3_9GAMM</name>
<proteinExistence type="predicted"/>
<sequence length="1275" mass="144133">MYSTPAFATPELLFYVSARDSLTADQAGGDAEPNFRDGITRTHTGIQDAQGNQGWAIEWADEGVLSWNAPGNIYAQRGTLSFFWRAGYPLGEAPFVIFRVGYADHSSWDIAWLRIDWNSSGFDAFVTDANLARTRVSYHLPSKPAPQQWLHIAFSWDEQRGVILYVDGTEAVRKNLTQPGNFDSGLDQFGLAGRVLSPHQVQSRYNFLRGSHIAELRIYDAMVDATEAAALAANNALTTSTPSQIAQNEAQQAWAYRHGWEQSTPPPRLKPGTNRFRKVELSDTRDLKQWMWKATDGIAETTWPGVYNRSRLPGRNDYFQLPDWNTYVEGGKHFDIYLPDEPINRVEIRGAAYGELQYRASADERFKTLQRRPQGSVRSVYELRPLQGGQLRFSNREQETPIQEFWAYKVDTHPEPQGSVTLRYRIRADAAPDFDNLAPLREFIAGRHPVTERDTVIAAPRGATLRKRDNAPVSTPGNNSTPVQNQPLVHVLIPASLSHAPAGKPLTRSWAYGWENMHDGLDGIAIDLPALRLKPTHKGGVIPLNIRVKDPLWPMRDMLDISVSIKPNQPYTLWLDLRDRILTDDSLYFTIASAAPEFNSSLLNDAEVRLIFKPRAQALAEHRADRFNQVRDNWGFLVEEHTTSQRQQLYRRAHRDISDLLRVDPDHTLGRLYWAYMSYGNQGLPDFTQPTAPAGIPLWAFRQTEELKLVRHQINWWIDQRQVDYGDFGGGISDDSDLVQQWPALALMGVDPDKINRSITALADAAYRNGMFTNGLGTIETDELHAYEEGINTNSALLLLNWGQPWAVERLMETVNALHTIIKPNPQGHWLFSSNWFSGKKIYGEGNWEWQKPYSFPIMHPAIMLGEFNADRRSRNLVTKLADGYLAYGYTAGDGQWTLPNEINWRTGATRGGEIHRGAGAGDVPTLFWSAWHWTNDAKYLQVIDNRIARAGLGSLSRLNDNVIDQLDKRDTWGKTLTAAAGPDRDFENFIAWENTGDKTYLEQLYADNIRQKSQSMYFNTEGHWWSDRVDSRHELLQRARLGGIALSRNRTYPGHRVSWRFDDPEGAVQVALLMPRAQQETFKIIAFNMSDKMQTAQMTGWNISAGRWQLRSGIDTNGDDRIDTPLTQREFDFEKTRSLQVSFPPKQTLILEMELVAAGTPVEVRADLGIGRGDLVRTGQSLQVTVHSLGHKDTPDAMLLLETLDGKIIAQHKIPPLPAPTALLPQHAPVTLRLPRDIDVKNTQVRVALSEDNDGNQEAEITQLNNTMLLSDSE</sequence>
<comment type="caution">
    <text evidence="1">The sequence shown here is derived from an EMBL/GenBank/DDBJ whole genome shotgun (WGS) entry which is preliminary data.</text>
</comment>
<evidence type="ECO:0000313" key="2">
    <source>
        <dbReference type="Proteomes" id="UP000216101"/>
    </source>
</evidence>
<gene>
    <name evidence="1" type="ORF">CBP51_19285</name>
</gene>
<dbReference type="EMBL" id="NHNI01000003">
    <property type="protein sequence ID" value="OZY83990.1"/>
    <property type="molecule type" value="Genomic_DNA"/>
</dbReference>
<reference evidence="2" key="1">
    <citation type="submission" date="2017-05" db="EMBL/GenBank/DDBJ databases">
        <authorList>
            <person name="Barney B.M."/>
        </authorList>
    </citation>
    <scope>NUCLEOTIDE SEQUENCE [LARGE SCALE GENOMIC DNA]</scope>
    <source>
        <strain evidence="2">PSBB022</strain>
    </source>
</reference>
<evidence type="ECO:0000313" key="1">
    <source>
        <dbReference type="EMBL" id="OZY83990.1"/>
    </source>
</evidence>
<dbReference type="AlphaFoldDB" id="A0A266Q2C3"/>
<dbReference type="Gene3D" id="2.60.120.200">
    <property type="match status" value="1"/>
</dbReference>
<organism evidence="1 2">
    <name type="scientific">Cellvibrio mixtus</name>
    <dbReference type="NCBI Taxonomy" id="39650"/>
    <lineage>
        <taxon>Bacteria</taxon>
        <taxon>Pseudomonadati</taxon>
        <taxon>Pseudomonadota</taxon>
        <taxon>Gammaproteobacteria</taxon>
        <taxon>Cellvibrionales</taxon>
        <taxon>Cellvibrionaceae</taxon>
        <taxon>Cellvibrio</taxon>
    </lineage>
</organism>
<dbReference type="SUPFAM" id="SSF49899">
    <property type="entry name" value="Concanavalin A-like lectins/glucanases"/>
    <property type="match status" value="1"/>
</dbReference>
<protein>
    <submittedName>
        <fullName evidence="1">Uncharacterized protein</fullName>
    </submittedName>
</protein>
<keyword evidence="2" id="KW-1185">Reference proteome</keyword>
<dbReference type="Proteomes" id="UP000216101">
    <property type="component" value="Unassembled WGS sequence"/>
</dbReference>
<accession>A0A266Q2C3</accession>